<dbReference type="EMBL" id="AVOT02072835">
    <property type="protein sequence ID" value="MBW0562594.1"/>
    <property type="molecule type" value="Genomic_DNA"/>
</dbReference>
<name>A0A9Q3PI47_9BASI</name>
<reference evidence="2" key="1">
    <citation type="submission" date="2021-03" db="EMBL/GenBank/DDBJ databases">
        <title>Draft genome sequence of rust myrtle Austropuccinia psidii MF-1, a brazilian biotype.</title>
        <authorList>
            <person name="Quecine M.C."/>
            <person name="Pachon D.M.R."/>
            <person name="Bonatelli M.L."/>
            <person name="Correr F.H."/>
            <person name="Franceschini L.M."/>
            <person name="Leite T.F."/>
            <person name="Margarido G.R.A."/>
            <person name="Almeida C.A."/>
            <person name="Ferrarezi J.A."/>
            <person name="Labate C.A."/>
        </authorList>
    </citation>
    <scope>NUCLEOTIDE SEQUENCE</scope>
    <source>
        <strain evidence="2">MF-1</strain>
    </source>
</reference>
<dbReference type="AlphaFoldDB" id="A0A9Q3PI47"/>
<evidence type="ECO:0000256" key="1">
    <source>
        <dbReference type="SAM" id="MobiDB-lite"/>
    </source>
</evidence>
<comment type="caution">
    <text evidence="2">The sequence shown here is derived from an EMBL/GenBank/DDBJ whole genome shotgun (WGS) entry which is preliminary data.</text>
</comment>
<gene>
    <name evidence="2" type="ORF">O181_102309</name>
</gene>
<keyword evidence="3" id="KW-1185">Reference proteome</keyword>
<proteinExistence type="predicted"/>
<accession>A0A9Q3PI47</accession>
<feature type="region of interest" description="Disordered" evidence="1">
    <location>
        <begin position="1"/>
        <end position="123"/>
    </location>
</feature>
<evidence type="ECO:0000313" key="3">
    <source>
        <dbReference type="Proteomes" id="UP000765509"/>
    </source>
</evidence>
<sequence length="123" mass="13499">MSPVYLRDVGFQSNQPEDREGLSRSKRPGRGHLGHSGGLQNKEGDNINLAIHTPIQQEPQTRGLEGYGSSSSAPPTPQRFLPMENGKQKVQPGKSLGRTWSKLPKDLSQSNRLQGPYGTHQSL</sequence>
<feature type="compositionally biased region" description="Basic residues" evidence="1">
    <location>
        <begin position="24"/>
        <end position="33"/>
    </location>
</feature>
<protein>
    <submittedName>
        <fullName evidence="2">Uncharacterized protein</fullName>
    </submittedName>
</protein>
<dbReference type="Proteomes" id="UP000765509">
    <property type="component" value="Unassembled WGS sequence"/>
</dbReference>
<evidence type="ECO:0000313" key="2">
    <source>
        <dbReference type="EMBL" id="MBW0562594.1"/>
    </source>
</evidence>
<feature type="compositionally biased region" description="Polar residues" evidence="1">
    <location>
        <begin position="107"/>
        <end position="123"/>
    </location>
</feature>
<organism evidence="2 3">
    <name type="scientific">Austropuccinia psidii MF-1</name>
    <dbReference type="NCBI Taxonomy" id="1389203"/>
    <lineage>
        <taxon>Eukaryota</taxon>
        <taxon>Fungi</taxon>
        <taxon>Dikarya</taxon>
        <taxon>Basidiomycota</taxon>
        <taxon>Pucciniomycotina</taxon>
        <taxon>Pucciniomycetes</taxon>
        <taxon>Pucciniales</taxon>
        <taxon>Sphaerophragmiaceae</taxon>
        <taxon>Austropuccinia</taxon>
    </lineage>
</organism>